<gene>
    <name evidence="9" type="primary">bioD</name>
    <name evidence="10" type="ORF">SAMN06265339_0418</name>
</gene>
<dbReference type="Gene3D" id="3.40.50.300">
    <property type="entry name" value="P-loop containing nucleotide triphosphate hydrolases"/>
    <property type="match status" value="1"/>
</dbReference>
<dbReference type="CDD" id="cd03109">
    <property type="entry name" value="DTBS"/>
    <property type="match status" value="1"/>
</dbReference>
<evidence type="ECO:0000256" key="4">
    <source>
        <dbReference type="ARBA" id="ARBA00022741"/>
    </source>
</evidence>
<feature type="binding site" evidence="9">
    <location>
        <position position="47"/>
    </location>
    <ligand>
        <name>ATP</name>
        <dbReference type="ChEBI" id="CHEBI:30616"/>
    </ligand>
</feature>
<keyword evidence="11" id="KW-1185">Reference proteome</keyword>
<evidence type="ECO:0000313" key="11">
    <source>
        <dbReference type="Proteomes" id="UP001157911"/>
    </source>
</evidence>
<dbReference type="Proteomes" id="UP001157911">
    <property type="component" value="Unassembled WGS sequence"/>
</dbReference>
<comment type="subcellular location">
    <subcellularLocation>
        <location evidence="9">Cytoplasm</location>
    </subcellularLocation>
</comment>
<comment type="cofactor">
    <cofactor evidence="9">
        <name>Mg(2+)</name>
        <dbReference type="ChEBI" id="CHEBI:18420"/>
    </cofactor>
</comment>
<dbReference type="PANTHER" id="PTHR43210:SF2">
    <property type="entry name" value="ATP-DEPENDENT DETHIOBIOTIN SYNTHETASE BIOD 2"/>
    <property type="match status" value="1"/>
</dbReference>
<feature type="binding site" evidence="9">
    <location>
        <begin position="104"/>
        <end position="107"/>
    </location>
    <ligand>
        <name>ATP</name>
        <dbReference type="ChEBI" id="CHEBI:30616"/>
    </ligand>
</feature>
<evidence type="ECO:0000256" key="3">
    <source>
        <dbReference type="ARBA" id="ARBA00022723"/>
    </source>
</evidence>
<feature type="active site" evidence="9">
    <location>
        <position position="35"/>
    </location>
</feature>
<protein>
    <recommendedName>
        <fullName evidence="9">ATP-dependent dethiobiotin synthetase BioD</fullName>
        <ecNumber evidence="9">6.3.3.3</ecNumber>
    </recommendedName>
    <alternativeName>
        <fullName evidence="9">DTB synthetase</fullName>
        <shortName evidence="9">DTBS</shortName>
    </alternativeName>
    <alternativeName>
        <fullName evidence="9">Dethiobiotin synthase</fullName>
    </alternativeName>
</protein>
<evidence type="ECO:0000256" key="7">
    <source>
        <dbReference type="ARBA" id="ARBA00022842"/>
    </source>
</evidence>
<evidence type="ECO:0000256" key="2">
    <source>
        <dbReference type="ARBA" id="ARBA00022598"/>
    </source>
</evidence>
<dbReference type="PIRSF" id="PIRSF006755">
    <property type="entry name" value="DTB_synth"/>
    <property type="match status" value="1"/>
</dbReference>
<proteinExistence type="inferred from homology"/>
<dbReference type="NCBIfam" id="TIGR00347">
    <property type="entry name" value="bioD"/>
    <property type="match status" value="1"/>
</dbReference>
<comment type="caution">
    <text evidence="10">The sequence shown here is derived from an EMBL/GenBank/DDBJ whole genome shotgun (WGS) entry which is preliminary data.</text>
</comment>
<dbReference type="PANTHER" id="PTHR43210">
    <property type="entry name" value="DETHIOBIOTIN SYNTHETASE"/>
    <property type="match status" value="1"/>
</dbReference>
<dbReference type="RefSeq" id="WP_283399923.1">
    <property type="nucleotide sequence ID" value="NZ_FXUB01000001.1"/>
</dbReference>
<dbReference type="InterPro" id="IPR027417">
    <property type="entry name" value="P-loop_NTPase"/>
</dbReference>
<keyword evidence="5 9" id="KW-0093">Biotin biosynthesis</keyword>
<keyword evidence="6 9" id="KW-0067">ATP-binding</keyword>
<dbReference type="HAMAP" id="MF_00336">
    <property type="entry name" value="BioD"/>
    <property type="match status" value="1"/>
</dbReference>
<evidence type="ECO:0000313" key="10">
    <source>
        <dbReference type="EMBL" id="SMP06899.1"/>
    </source>
</evidence>
<feature type="binding site" evidence="9">
    <location>
        <begin position="164"/>
        <end position="165"/>
    </location>
    <ligand>
        <name>ATP</name>
        <dbReference type="ChEBI" id="CHEBI:30616"/>
    </ligand>
</feature>
<evidence type="ECO:0000256" key="5">
    <source>
        <dbReference type="ARBA" id="ARBA00022756"/>
    </source>
</evidence>
<comment type="catalytic activity">
    <reaction evidence="9">
        <text>(7R,8S)-7,8-diammoniononanoate + CO2 + ATP = (4R,5S)-dethiobiotin + ADP + phosphate + 3 H(+)</text>
        <dbReference type="Rhea" id="RHEA:15805"/>
        <dbReference type="ChEBI" id="CHEBI:15378"/>
        <dbReference type="ChEBI" id="CHEBI:16526"/>
        <dbReference type="ChEBI" id="CHEBI:30616"/>
        <dbReference type="ChEBI" id="CHEBI:43474"/>
        <dbReference type="ChEBI" id="CHEBI:149469"/>
        <dbReference type="ChEBI" id="CHEBI:149473"/>
        <dbReference type="ChEBI" id="CHEBI:456216"/>
        <dbReference type="EC" id="6.3.3.3"/>
    </reaction>
</comment>
<comment type="catalytic activity">
    <reaction evidence="8">
        <text>(7R,8S)-8-amino-7-(carboxyamino)nonanoate + ATP = (4R,5S)-dethiobiotin + ADP + phosphate + H(+)</text>
        <dbReference type="Rhea" id="RHEA:63684"/>
        <dbReference type="ChEBI" id="CHEBI:15378"/>
        <dbReference type="ChEBI" id="CHEBI:30616"/>
        <dbReference type="ChEBI" id="CHEBI:43474"/>
        <dbReference type="ChEBI" id="CHEBI:149470"/>
        <dbReference type="ChEBI" id="CHEBI:149473"/>
        <dbReference type="ChEBI" id="CHEBI:456216"/>
    </reaction>
</comment>
<dbReference type="SUPFAM" id="SSF52540">
    <property type="entry name" value="P-loop containing nucleoside triphosphate hydrolases"/>
    <property type="match status" value="1"/>
</dbReference>
<feature type="binding site" evidence="9">
    <location>
        <position position="14"/>
    </location>
    <ligand>
        <name>Mg(2+)</name>
        <dbReference type="ChEBI" id="CHEBI:18420"/>
    </ligand>
</feature>
<comment type="caution">
    <text evidence="9">Lacks conserved residue(s) required for the propagation of feature annotation.</text>
</comment>
<dbReference type="EC" id="6.3.3.3" evidence="9"/>
<evidence type="ECO:0000256" key="9">
    <source>
        <dbReference type="HAMAP-Rule" id="MF_00336"/>
    </source>
</evidence>
<evidence type="ECO:0000256" key="8">
    <source>
        <dbReference type="ARBA" id="ARBA00047386"/>
    </source>
</evidence>
<dbReference type="InterPro" id="IPR004472">
    <property type="entry name" value="DTB_synth_BioD"/>
</dbReference>
<evidence type="ECO:0000256" key="1">
    <source>
        <dbReference type="ARBA" id="ARBA00022490"/>
    </source>
</evidence>
<comment type="subunit">
    <text evidence="9">Homodimer.</text>
</comment>
<reference evidence="10 11" key="1">
    <citation type="submission" date="2017-05" db="EMBL/GenBank/DDBJ databases">
        <authorList>
            <person name="Varghese N."/>
            <person name="Submissions S."/>
        </authorList>
    </citation>
    <scope>NUCLEOTIDE SEQUENCE [LARGE SCALE GENOMIC DNA]</scope>
    <source>
        <strain evidence="10 11">DSM 15522</strain>
    </source>
</reference>
<comment type="similarity">
    <text evidence="9">Belongs to the dethiobiotin synthetase family.</text>
</comment>
<accession>A0ABY1ND68</accession>
<feature type="binding site" evidence="9">
    <location>
        <position position="39"/>
    </location>
    <ligand>
        <name>substrate</name>
    </ligand>
</feature>
<comment type="pathway">
    <text evidence="9">Cofactor biosynthesis; biotin biosynthesis; biotin from 7,8-diaminononanoate: step 1/2.</text>
</comment>
<feature type="binding site" evidence="9">
    <location>
        <position position="104"/>
    </location>
    <ligand>
        <name>Mg(2+)</name>
        <dbReference type="ChEBI" id="CHEBI:18420"/>
    </ligand>
</feature>
<dbReference type="Pfam" id="PF13500">
    <property type="entry name" value="AAA_26"/>
    <property type="match status" value="1"/>
</dbReference>
<sequence>MFLVTGTDTGVGKTFVTSSLVSFLREKNINAVAYKIVETGCDPDCEDAKKLSEASGQDLLPIYAFKNPLAPAVAADIEGVKISVDKIVGKAREISEKYDIVFFEGAGGILVPITWSFTFLDLAKTLNMEVIIVALNKLGVLNHTLLTVKACQVEGVKVRGIVLNMIGEFDESVKTNLHSLKKLLPDISVVPFRNPADSYNCLKAFSLVT</sequence>
<keyword evidence="2 9" id="KW-0436">Ligase</keyword>
<name>A0ABY1ND68_9BACT</name>
<keyword evidence="3 9" id="KW-0479">Metal-binding</keyword>
<keyword evidence="4 9" id="KW-0547">Nucleotide-binding</keyword>
<feature type="binding site" evidence="9">
    <location>
        <begin position="10"/>
        <end position="15"/>
    </location>
    <ligand>
        <name>ATP</name>
        <dbReference type="ChEBI" id="CHEBI:30616"/>
    </ligand>
</feature>
<keyword evidence="7 9" id="KW-0460">Magnesium</keyword>
<feature type="binding site" evidence="9">
    <location>
        <position position="47"/>
    </location>
    <ligand>
        <name>Mg(2+)</name>
        <dbReference type="ChEBI" id="CHEBI:18420"/>
    </ligand>
</feature>
<keyword evidence="1 9" id="KW-0963">Cytoplasm</keyword>
<evidence type="ECO:0000256" key="6">
    <source>
        <dbReference type="ARBA" id="ARBA00022840"/>
    </source>
</evidence>
<dbReference type="EMBL" id="FXUB01000001">
    <property type="protein sequence ID" value="SMP06899.1"/>
    <property type="molecule type" value="Genomic_DNA"/>
</dbReference>
<comment type="function">
    <text evidence="9">Catalyzes a mechanistically unusual reaction, the ATP-dependent insertion of CO2 between the N7 and N8 nitrogen atoms of 7,8-diaminopelargonic acid (DAPA, also called 7,8-diammoniononanoate) to form a ureido ring.</text>
</comment>
<organism evidence="10 11">
    <name type="scientific">Desulfurobacterium pacificum</name>
    <dbReference type="NCBI Taxonomy" id="240166"/>
    <lineage>
        <taxon>Bacteria</taxon>
        <taxon>Pseudomonadati</taxon>
        <taxon>Aquificota</taxon>
        <taxon>Aquificia</taxon>
        <taxon>Desulfurobacteriales</taxon>
        <taxon>Desulfurobacteriaceae</taxon>
        <taxon>Desulfurobacterium</taxon>
    </lineage>
</organism>